<gene>
    <name evidence="2" type="ORF">C6N75_29680</name>
</gene>
<organism evidence="2 3">
    <name type="scientific">Streptomyces solincola</name>
    <dbReference type="NCBI Taxonomy" id="2100817"/>
    <lineage>
        <taxon>Bacteria</taxon>
        <taxon>Bacillati</taxon>
        <taxon>Actinomycetota</taxon>
        <taxon>Actinomycetes</taxon>
        <taxon>Kitasatosporales</taxon>
        <taxon>Streptomycetaceae</taxon>
        <taxon>Streptomyces</taxon>
    </lineage>
</organism>
<evidence type="ECO:0000313" key="2">
    <source>
        <dbReference type="EMBL" id="PRH75677.1"/>
    </source>
</evidence>
<dbReference type="Proteomes" id="UP000239322">
    <property type="component" value="Unassembled WGS sequence"/>
</dbReference>
<sequence length="60" mass="5450">MSAGQGGGQVVQGALGGVRGGGAVGQEGEDEQAAVRGGDGAGLVRAKTGTLTGVNALAGA</sequence>
<dbReference type="InterPro" id="IPR012338">
    <property type="entry name" value="Beta-lactam/transpept-like"/>
</dbReference>
<dbReference type="EMBL" id="PVLV01000726">
    <property type="protein sequence ID" value="PRH75677.1"/>
    <property type="molecule type" value="Genomic_DNA"/>
</dbReference>
<protein>
    <submittedName>
        <fullName evidence="2">Uncharacterized protein</fullName>
    </submittedName>
</protein>
<evidence type="ECO:0000256" key="1">
    <source>
        <dbReference type="SAM" id="MobiDB-lite"/>
    </source>
</evidence>
<comment type="caution">
    <text evidence="2">The sequence shown here is derived from an EMBL/GenBank/DDBJ whole genome shotgun (WGS) entry which is preliminary data.</text>
</comment>
<proteinExistence type="predicted"/>
<feature type="region of interest" description="Disordered" evidence="1">
    <location>
        <begin position="19"/>
        <end position="38"/>
    </location>
</feature>
<dbReference type="AlphaFoldDB" id="A0A2S9PMQ7"/>
<evidence type="ECO:0000313" key="3">
    <source>
        <dbReference type="Proteomes" id="UP000239322"/>
    </source>
</evidence>
<name>A0A2S9PMQ7_9ACTN</name>
<dbReference type="Gene3D" id="3.40.710.10">
    <property type="entry name" value="DD-peptidase/beta-lactamase superfamily"/>
    <property type="match status" value="1"/>
</dbReference>
<accession>A0A2S9PMQ7</accession>
<reference evidence="2 3" key="1">
    <citation type="submission" date="2018-03" db="EMBL/GenBank/DDBJ databases">
        <title>Novel Streptomyces sp. from soil.</title>
        <authorList>
            <person name="Tan G.Y.A."/>
            <person name="Lee Z.Y."/>
        </authorList>
    </citation>
    <scope>NUCLEOTIDE SEQUENCE [LARGE SCALE GENOMIC DNA]</scope>
    <source>
        <strain evidence="2 3">ST5x</strain>
    </source>
</reference>
<keyword evidence="3" id="KW-1185">Reference proteome</keyword>
<feature type="non-terminal residue" evidence="2">
    <location>
        <position position="60"/>
    </location>
</feature>